<reference evidence="5 6" key="1">
    <citation type="submission" date="2017-05" db="EMBL/GenBank/DDBJ databases">
        <title>Vagococcus spp. assemblies.</title>
        <authorList>
            <person name="Gulvik C.A."/>
        </authorList>
    </citation>
    <scope>NUCLEOTIDE SEQUENCE [LARGE SCALE GENOMIC DNA]</scope>
    <source>
        <strain evidence="5 6">SS1714</strain>
    </source>
</reference>
<accession>A0A430AUE1</accession>
<organism evidence="5 6">
    <name type="scientific">Vagococcus carniphilus</name>
    <dbReference type="NCBI Taxonomy" id="218144"/>
    <lineage>
        <taxon>Bacteria</taxon>
        <taxon>Bacillati</taxon>
        <taxon>Bacillota</taxon>
        <taxon>Bacilli</taxon>
        <taxon>Lactobacillales</taxon>
        <taxon>Enterococcaceae</taxon>
        <taxon>Vagococcus</taxon>
    </lineage>
</organism>
<evidence type="ECO:0000256" key="3">
    <source>
        <dbReference type="ARBA" id="ARBA00023163"/>
    </source>
</evidence>
<sequence length="144" mass="16915">MKKNTLGSLTFLRISRFANQSNQLSNQYLKQFDLSAAKFDTMVQIEQFQPIPQQELAKKVTVSQGGMSKMLDRLEKEGYIYRSIDWKVKHVSLTTKGQEKLDGVYEKQLNFQTQLFDDCLSKKEQKELYKLMTRLQNHTNKQLK</sequence>
<evidence type="ECO:0000256" key="1">
    <source>
        <dbReference type="ARBA" id="ARBA00023015"/>
    </source>
</evidence>
<dbReference type="Gene3D" id="1.10.10.10">
    <property type="entry name" value="Winged helix-like DNA-binding domain superfamily/Winged helix DNA-binding domain"/>
    <property type="match status" value="1"/>
</dbReference>
<dbReference type="PRINTS" id="PR00598">
    <property type="entry name" value="HTHMARR"/>
</dbReference>
<comment type="caution">
    <text evidence="5">The sequence shown here is derived from an EMBL/GenBank/DDBJ whole genome shotgun (WGS) entry which is preliminary data.</text>
</comment>
<proteinExistence type="predicted"/>
<dbReference type="AlphaFoldDB" id="A0A430AUE1"/>
<dbReference type="SUPFAM" id="SSF46785">
    <property type="entry name" value="Winged helix' DNA-binding domain"/>
    <property type="match status" value="1"/>
</dbReference>
<feature type="domain" description="HTH marR-type" evidence="4">
    <location>
        <begin position="1"/>
        <end position="137"/>
    </location>
</feature>
<dbReference type="PANTHER" id="PTHR42756:SF1">
    <property type="entry name" value="TRANSCRIPTIONAL REPRESSOR OF EMRAB OPERON"/>
    <property type="match status" value="1"/>
</dbReference>
<evidence type="ECO:0000256" key="2">
    <source>
        <dbReference type="ARBA" id="ARBA00023125"/>
    </source>
</evidence>
<dbReference type="PROSITE" id="PS50995">
    <property type="entry name" value="HTH_MARR_2"/>
    <property type="match status" value="1"/>
</dbReference>
<dbReference type="GO" id="GO:0003700">
    <property type="term" value="F:DNA-binding transcription factor activity"/>
    <property type="evidence" value="ECO:0007669"/>
    <property type="project" value="InterPro"/>
</dbReference>
<keyword evidence="6" id="KW-1185">Reference proteome</keyword>
<evidence type="ECO:0000313" key="6">
    <source>
        <dbReference type="Proteomes" id="UP000288028"/>
    </source>
</evidence>
<dbReference type="Pfam" id="PF01047">
    <property type="entry name" value="MarR"/>
    <property type="match status" value="1"/>
</dbReference>
<dbReference type="InterPro" id="IPR036388">
    <property type="entry name" value="WH-like_DNA-bd_sf"/>
</dbReference>
<dbReference type="GeneID" id="95580865"/>
<dbReference type="InterPro" id="IPR000835">
    <property type="entry name" value="HTH_MarR-typ"/>
</dbReference>
<dbReference type="EMBL" id="NGKB01000013">
    <property type="protein sequence ID" value="RSU11679.1"/>
    <property type="molecule type" value="Genomic_DNA"/>
</dbReference>
<dbReference type="RefSeq" id="WP_126795598.1">
    <property type="nucleotide sequence ID" value="NZ_CP060720.1"/>
</dbReference>
<keyword evidence="3" id="KW-0804">Transcription</keyword>
<dbReference type="InterPro" id="IPR036390">
    <property type="entry name" value="WH_DNA-bd_sf"/>
</dbReference>
<dbReference type="OrthoDB" id="158803at2"/>
<dbReference type="Proteomes" id="UP000288028">
    <property type="component" value="Unassembled WGS sequence"/>
</dbReference>
<name>A0A430AUE1_9ENTE</name>
<keyword evidence="1" id="KW-0805">Transcription regulation</keyword>
<evidence type="ECO:0000259" key="4">
    <source>
        <dbReference type="PROSITE" id="PS50995"/>
    </source>
</evidence>
<dbReference type="GO" id="GO:0003677">
    <property type="term" value="F:DNA binding"/>
    <property type="evidence" value="ECO:0007669"/>
    <property type="project" value="UniProtKB-KW"/>
</dbReference>
<protein>
    <submittedName>
        <fullName evidence="5">Transcriptional regulator</fullName>
    </submittedName>
</protein>
<dbReference type="PANTHER" id="PTHR42756">
    <property type="entry name" value="TRANSCRIPTIONAL REGULATOR, MARR"/>
    <property type="match status" value="1"/>
</dbReference>
<evidence type="ECO:0000313" key="5">
    <source>
        <dbReference type="EMBL" id="RSU11679.1"/>
    </source>
</evidence>
<keyword evidence="2" id="KW-0238">DNA-binding</keyword>
<gene>
    <name evidence="5" type="ORF">CBF28_12015</name>
</gene>
<dbReference type="SMART" id="SM00347">
    <property type="entry name" value="HTH_MARR"/>
    <property type="match status" value="1"/>
</dbReference>